<evidence type="ECO:0000313" key="2">
    <source>
        <dbReference type="EMBL" id="BAK83005.1"/>
    </source>
</evidence>
<organism evidence="2 3">
    <name type="scientific">Komagataeibacter medellinensis (strain NBRC 3288 / BCRC 11682 / LMG 1693 / Kondo 51)</name>
    <name type="common">Gluconacetobacter medellinensis</name>
    <dbReference type="NCBI Taxonomy" id="634177"/>
    <lineage>
        <taxon>Bacteria</taxon>
        <taxon>Pseudomonadati</taxon>
        <taxon>Pseudomonadota</taxon>
        <taxon>Alphaproteobacteria</taxon>
        <taxon>Acetobacterales</taxon>
        <taxon>Acetobacteraceae</taxon>
        <taxon>Komagataeibacter</taxon>
    </lineage>
</organism>
<dbReference type="HOGENOM" id="CLU_045137_3_3_5"/>
<keyword evidence="1" id="KW-1133">Transmembrane helix</keyword>
<evidence type="ECO:0000256" key="1">
    <source>
        <dbReference type="SAM" id="Phobius"/>
    </source>
</evidence>
<dbReference type="EMBL" id="AP012159">
    <property type="protein sequence ID" value="BAK83005.1"/>
    <property type="molecule type" value="Genomic_DNA"/>
</dbReference>
<dbReference type="eggNOG" id="ENOG5033AJV">
    <property type="taxonomic scope" value="Bacteria"/>
</dbReference>
<name>G2I4F8_KOMMN</name>
<evidence type="ECO:0008006" key="4">
    <source>
        <dbReference type="Google" id="ProtNLM"/>
    </source>
</evidence>
<feature type="transmembrane region" description="Helical" evidence="1">
    <location>
        <begin position="125"/>
        <end position="143"/>
    </location>
</feature>
<proteinExistence type="predicted"/>
<dbReference type="PANTHER" id="PTHR15887:SF1">
    <property type="entry name" value="TRANSMEMBRANE PROTEIN 69"/>
    <property type="match status" value="1"/>
</dbReference>
<feature type="transmembrane region" description="Helical" evidence="1">
    <location>
        <begin position="100"/>
        <end position="119"/>
    </location>
</feature>
<dbReference type="Proteomes" id="UP000009044">
    <property type="component" value="Chromosome"/>
</dbReference>
<keyword evidence="1" id="KW-0472">Membrane</keyword>
<dbReference type="AlphaFoldDB" id="G2I4F8"/>
<accession>G2I4F8</accession>
<dbReference type="PANTHER" id="PTHR15887">
    <property type="entry name" value="TRANSMEMBRANE PROTEIN 69"/>
    <property type="match status" value="1"/>
</dbReference>
<dbReference type="Pfam" id="PF11911">
    <property type="entry name" value="DUF3429"/>
    <property type="match status" value="1"/>
</dbReference>
<keyword evidence="1" id="KW-0812">Transmembrane</keyword>
<evidence type="ECO:0000313" key="3">
    <source>
        <dbReference type="Proteomes" id="UP000009044"/>
    </source>
</evidence>
<feature type="transmembrane region" description="Helical" evidence="1">
    <location>
        <begin position="155"/>
        <end position="178"/>
    </location>
</feature>
<feature type="transmembrane region" description="Helical" evidence="1">
    <location>
        <begin position="61"/>
        <end position="79"/>
    </location>
</feature>
<dbReference type="STRING" id="634177.GLX_05930"/>
<sequence length="181" mass="19352">MQRIMPEQAIHNDQIQENPAMKRLPLLAIVTAIASLLPLIGCTCAILFLTPDHTPRLLTAAVGYGAVMLSFLGAVHWGLALEQPDIVPVGGTQRLTNMRLALGGVPAIIGWAGLCAATVRELAGLLILIAGFVIVGIGQRMAWQRGAMPRGYLTVQWFVICLAELCFLAILAACMGMRPAQ</sequence>
<dbReference type="InterPro" id="IPR021836">
    <property type="entry name" value="DUF3429"/>
</dbReference>
<reference evidence="3" key="1">
    <citation type="journal article" date="2011" name="J. Bacteriol.">
        <title>Complete genome sequence of NBRC 3288, a unique cellulose-nonproducing strain of Gluconacetobacter xylinus isolated from vinegar.</title>
        <authorList>
            <person name="Ogino H."/>
            <person name="Azuma Y."/>
            <person name="Hosoyama A."/>
            <person name="Nakazawa H."/>
            <person name="Matsutani M."/>
            <person name="Hasegawa A."/>
            <person name="Otsuyama K."/>
            <person name="Matsushita K."/>
            <person name="Fujita N."/>
            <person name="Shirai M."/>
        </authorList>
    </citation>
    <scope>NUCLEOTIDE SEQUENCE [LARGE SCALE GENOMIC DNA]</scope>
    <source>
        <strain evidence="3">NBRC 3288 / BCRC 11682 / LMG 1693</strain>
    </source>
</reference>
<dbReference type="KEGG" id="gxy:GLX_05930"/>
<feature type="transmembrane region" description="Helical" evidence="1">
    <location>
        <begin position="26"/>
        <end position="49"/>
    </location>
</feature>
<protein>
    <recommendedName>
        <fullName evidence="4">DUF3429 domain-containing protein</fullName>
    </recommendedName>
</protein>
<dbReference type="PATRIC" id="fig|634177.7.peg.699"/>
<gene>
    <name evidence="2" type="ordered locus">GLX_05930</name>
</gene>